<name>A0ABQ2L1N0_9BACL</name>
<dbReference type="RefSeq" id="WP_018977207.1">
    <property type="nucleotide sequence ID" value="NZ_BMLN01000004.1"/>
</dbReference>
<gene>
    <name evidence="1" type="ORF">GCM10010969_16770</name>
</gene>
<evidence type="ECO:0000313" key="1">
    <source>
        <dbReference type="EMBL" id="GGN98118.1"/>
    </source>
</evidence>
<organism evidence="1 2">
    <name type="scientific">Saccharibacillus kuerlensis</name>
    <dbReference type="NCBI Taxonomy" id="459527"/>
    <lineage>
        <taxon>Bacteria</taxon>
        <taxon>Bacillati</taxon>
        <taxon>Bacillota</taxon>
        <taxon>Bacilli</taxon>
        <taxon>Bacillales</taxon>
        <taxon>Paenibacillaceae</taxon>
        <taxon>Saccharibacillus</taxon>
    </lineage>
</organism>
<sequence length="309" mass="35929">MTNMPSHYGAYAVPKTIRKLLELEQELTVLGLSLDRAFPFMLLEHDFRYHTTPIDVIPLASTGMDGIHYAFLTDFGRVSDLEQAWIVTVSPMDSDRPVWPVAANLREFLQAAYTDADALINNFDTGESYREYVRTRNPVERDEQEQLVREQLVQRFGIKPIADMGQYLDDLRVRRAAEAVLPTEDRLGVVPINPDHGNTCAAVIPSIDRDFDWEERRNEIERFWQQASADSKRIFLRHAQLHSIFQFHDCLNWFCERLEEEGMQEYAKNLMDSFGYFEYEETSDAAESITEGLMWDTLQIEDQDEKSKK</sequence>
<dbReference type="Proteomes" id="UP000606653">
    <property type="component" value="Unassembled WGS sequence"/>
</dbReference>
<keyword evidence="2" id="KW-1185">Reference proteome</keyword>
<proteinExistence type="predicted"/>
<reference evidence="2" key="1">
    <citation type="journal article" date="2019" name="Int. J. Syst. Evol. Microbiol.">
        <title>The Global Catalogue of Microorganisms (GCM) 10K type strain sequencing project: providing services to taxonomists for standard genome sequencing and annotation.</title>
        <authorList>
            <consortium name="The Broad Institute Genomics Platform"/>
            <consortium name="The Broad Institute Genome Sequencing Center for Infectious Disease"/>
            <person name="Wu L."/>
            <person name="Ma J."/>
        </authorList>
    </citation>
    <scope>NUCLEOTIDE SEQUENCE [LARGE SCALE GENOMIC DNA]</scope>
    <source>
        <strain evidence="2">CGMCC 1.6964</strain>
    </source>
</reference>
<accession>A0ABQ2L1N0</accession>
<comment type="caution">
    <text evidence="1">The sequence shown here is derived from an EMBL/GenBank/DDBJ whole genome shotgun (WGS) entry which is preliminary data.</text>
</comment>
<dbReference type="EMBL" id="BMLN01000004">
    <property type="protein sequence ID" value="GGN98118.1"/>
    <property type="molecule type" value="Genomic_DNA"/>
</dbReference>
<evidence type="ECO:0008006" key="3">
    <source>
        <dbReference type="Google" id="ProtNLM"/>
    </source>
</evidence>
<protein>
    <recommendedName>
        <fullName evidence="3">SUKH superfamily protein</fullName>
    </recommendedName>
</protein>
<evidence type="ECO:0000313" key="2">
    <source>
        <dbReference type="Proteomes" id="UP000606653"/>
    </source>
</evidence>